<sequence>MPQNFPVEALEEICISLLYLEEGTAEGCIQPLNFARHMLPLVRRDHFYISGDEPELSDEEDTYFTREHPLDQAIMRLYVAVGTALDEYRSQAQDRYDDHIGAEETLEFGKDGTFAEIDQRSRDVSQDAEQSIQALSRWVDPNSIIADNLRRQLRDSSNVAHSVQSQIRIRPIVARWYEAAGMALGKLPDVLIKTADRLRLGTDIAKIWIEEWSAFKKRLRSLGFDQIRGLADALEATGERLKRSAGRDRTNVDRQRDPEIVEAERRVREMLLSGTEIPAELGGKVESVIFKHGEGKIRRFDDLLQLRNLQSLSLLNIWLDSGKLESLGQLSNLTSLSARAKDISTLAQLSNLTNLTLVANSASDLSALGGLSKLTRLSVIANGASDLSALGRLSNLTSLSVQADLASDLSALGRLSNLTSLAVQANSASDLSTLGRLSNLTSLSVQADSASDLSALGRLSNLTSLAVQVNSASDLSALGRLSNLTSLSVHANEAHDLSALGQLSNLTKLSVSANKARDLSALGRLSNLTRLNLQAAKVRDLAGLGRLTNLTSLHVQATMVSSLSELGRLSNLTSLSVHTNEASDISELGQLSNLTSLSVQAGKVNLAGIQELGKLAHLRIMAARDLDLAPAASVATLEKLTLSNVTFRNSALLEKVEIELVGESWEI</sequence>
<dbReference type="SUPFAM" id="SSF52058">
    <property type="entry name" value="L domain-like"/>
    <property type="match status" value="1"/>
</dbReference>
<evidence type="ECO:0000256" key="1">
    <source>
        <dbReference type="ARBA" id="ARBA00022614"/>
    </source>
</evidence>
<accession>A0A317PGF7</accession>
<dbReference type="EMBL" id="QGTR01000006">
    <property type="protein sequence ID" value="PWV97741.1"/>
    <property type="molecule type" value="Genomic_DNA"/>
</dbReference>
<keyword evidence="4" id="KW-1185">Reference proteome</keyword>
<evidence type="ECO:0000313" key="4">
    <source>
        <dbReference type="Proteomes" id="UP000246352"/>
    </source>
</evidence>
<organism evidence="3 4">
    <name type="scientific">Hoeflea marina</name>
    <dbReference type="NCBI Taxonomy" id="274592"/>
    <lineage>
        <taxon>Bacteria</taxon>
        <taxon>Pseudomonadati</taxon>
        <taxon>Pseudomonadota</taxon>
        <taxon>Alphaproteobacteria</taxon>
        <taxon>Hyphomicrobiales</taxon>
        <taxon>Rhizobiaceae</taxon>
        <taxon>Hoeflea</taxon>
    </lineage>
</organism>
<comment type="caution">
    <text evidence="3">The sequence shown here is derived from an EMBL/GenBank/DDBJ whole genome shotgun (WGS) entry which is preliminary data.</text>
</comment>
<gene>
    <name evidence="3" type="ORF">DFR52_106266</name>
</gene>
<dbReference type="AlphaFoldDB" id="A0A317PGF7"/>
<dbReference type="PANTHER" id="PTHR46652">
    <property type="entry name" value="LEUCINE-RICH REPEAT AND IQ DOMAIN-CONTAINING PROTEIN 1-RELATED"/>
    <property type="match status" value="1"/>
</dbReference>
<dbReference type="Proteomes" id="UP000246352">
    <property type="component" value="Unassembled WGS sequence"/>
</dbReference>
<dbReference type="Gene3D" id="3.80.10.10">
    <property type="entry name" value="Ribonuclease Inhibitor"/>
    <property type="match status" value="3"/>
</dbReference>
<proteinExistence type="predicted"/>
<evidence type="ECO:0000256" key="2">
    <source>
        <dbReference type="ARBA" id="ARBA00022737"/>
    </source>
</evidence>
<dbReference type="PANTHER" id="PTHR46652:SF3">
    <property type="entry name" value="LEUCINE-RICH REPEAT-CONTAINING PROTEIN 9"/>
    <property type="match status" value="1"/>
</dbReference>
<protein>
    <submittedName>
        <fullName evidence="3">Leucine-rich repeat (LRR) protein</fullName>
    </submittedName>
</protein>
<evidence type="ECO:0000313" key="3">
    <source>
        <dbReference type="EMBL" id="PWV97741.1"/>
    </source>
</evidence>
<name>A0A317PGF7_9HYPH</name>
<keyword evidence="1" id="KW-0433">Leucine-rich repeat</keyword>
<reference evidence="3 4" key="1">
    <citation type="submission" date="2018-05" db="EMBL/GenBank/DDBJ databases">
        <title>Genomic Encyclopedia of Type Strains, Phase IV (KMG-IV): sequencing the most valuable type-strain genomes for metagenomic binning, comparative biology and taxonomic classification.</title>
        <authorList>
            <person name="Goeker M."/>
        </authorList>
    </citation>
    <scope>NUCLEOTIDE SEQUENCE [LARGE SCALE GENOMIC DNA]</scope>
    <source>
        <strain evidence="3 4">DSM 16791</strain>
    </source>
</reference>
<dbReference type="InterPro" id="IPR032675">
    <property type="entry name" value="LRR_dom_sf"/>
</dbReference>
<keyword evidence="2" id="KW-0677">Repeat</keyword>
<dbReference type="InterPro" id="IPR050836">
    <property type="entry name" value="SDS22/Internalin_LRR"/>
</dbReference>